<protein>
    <submittedName>
        <fullName evidence="2">GAP family protein</fullName>
    </submittedName>
</protein>
<keyword evidence="1" id="KW-0472">Membrane</keyword>
<reference evidence="2 3" key="1">
    <citation type="submission" date="2018-08" db="EMBL/GenBank/DDBJ databases">
        <title>Actinomadura spongicola sp. nov., isolated from marine sponge Leucetta chagosensis.</title>
        <authorList>
            <person name="Li L."/>
            <person name="Lin H.W."/>
        </authorList>
    </citation>
    <scope>NUCLEOTIDE SEQUENCE [LARGE SCALE GENOMIC DNA]</scope>
    <source>
        <strain evidence="2 3">LHW52907</strain>
    </source>
</reference>
<dbReference type="Proteomes" id="UP000262882">
    <property type="component" value="Unassembled WGS sequence"/>
</dbReference>
<feature type="transmembrane region" description="Helical" evidence="1">
    <location>
        <begin position="91"/>
        <end position="111"/>
    </location>
</feature>
<organism evidence="2 3">
    <name type="scientific">Actinomadura spongiicola</name>
    <dbReference type="NCBI Taxonomy" id="2303421"/>
    <lineage>
        <taxon>Bacteria</taxon>
        <taxon>Bacillati</taxon>
        <taxon>Actinomycetota</taxon>
        <taxon>Actinomycetes</taxon>
        <taxon>Streptosporangiales</taxon>
        <taxon>Thermomonosporaceae</taxon>
        <taxon>Actinomadura</taxon>
    </lineage>
</organism>
<keyword evidence="3" id="KW-1185">Reference proteome</keyword>
<dbReference type="Pfam" id="PF11139">
    <property type="entry name" value="SfLAP"/>
    <property type="match status" value="1"/>
</dbReference>
<dbReference type="InterPro" id="IPR021315">
    <property type="entry name" value="Gap/Sap"/>
</dbReference>
<feature type="transmembrane region" description="Helical" evidence="1">
    <location>
        <begin position="248"/>
        <end position="265"/>
    </location>
</feature>
<accession>A0A372GNJ1</accession>
<dbReference type="EMBL" id="QVNQ01000001">
    <property type="protein sequence ID" value="RFS86895.1"/>
    <property type="molecule type" value="Genomic_DNA"/>
</dbReference>
<keyword evidence="1" id="KW-1133">Transmembrane helix</keyword>
<keyword evidence="1" id="KW-0812">Transmembrane</keyword>
<feature type="transmembrane region" description="Helical" evidence="1">
    <location>
        <begin position="166"/>
        <end position="185"/>
    </location>
</feature>
<evidence type="ECO:0000256" key="1">
    <source>
        <dbReference type="SAM" id="Phobius"/>
    </source>
</evidence>
<proteinExistence type="predicted"/>
<evidence type="ECO:0000313" key="3">
    <source>
        <dbReference type="Proteomes" id="UP000262882"/>
    </source>
</evidence>
<feature type="transmembrane region" description="Helical" evidence="1">
    <location>
        <begin position="53"/>
        <end position="82"/>
    </location>
</feature>
<dbReference type="AlphaFoldDB" id="A0A372GNJ1"/>
<comment type="caution">
    <text evidence="2">The sequence shown here is derived from an EMBL/GenBank/DDBJ whole genome shotgun (WGS) entry which is preliminary data.</text>
</comment>
<feature type="transmembrane region" description="Helical" evidence="1">
    <location>
        <begin position="205"/>
        <end position="227"/>
    </location>
</feature>
<feature type="transmembrane region" description="Helical" evidence="1">
    <location>
        <begin position="123"/>
        <end position="145"/>
    </location>
</feature>
<gene>
    <name evidence="2" type="ORF">D0T12_01070</name>
</gene>
<evidence type="ECO:0000313" key="2">
    <source>
        <dbReference type="EMBL" id="RFS86895.1"/>
    </source>
</evidence>
<sequence>MPSDAANREVSPRRAAEDLAGRRLAALLGERGRTRLKAATLLPDREPTNGVCVLGLFASVFGLALVDSINPSAFAVTIYLLLSVRRPTSSVLTYISGIFAAYFSVGLALILGLDALTTRFDSLFSGSSAYVLSGIVGGVLLYISFFPPGGRKVRDRTPRSLNHTTIFGLGLGISLVEFSTAFPYIGAIGMIGSSSLPMSQWLPVLVAYNLIMIVPPVLMLAAHRLFGERIQPRLERARHKILEGGRETTLWITGIVGFILLANFLNHFEFFGLIELANTGGQQ</sequence>
<name>A0A372GNJ1_9ACTN</name>